<accession>X1EPG8</accession>
<gene>
    <name evidence="1" type="ORF">S03H2_17988</name>
</gene>
<feature type="non-terminal residue" evidence="1">
    <location>
        <position position="1"/>
    </location>
</feature>
<protein>
    <submittedName>
        <fullName evidence="1">Uncharacterized protein</fullName>
    </submittedName>
</protein>
<reference evidence="1" key="1">
    <citation type="journal article" date="2014" name="Front. Microbiol.">
        <title>High frequency of phylogenetically diverse reductive dehalogenase-homologous genes in deep subseafloor sedimentary metagenomes.</title>
        <authorList>
            <person name="Kawai M."/>
            <person name="Futagami T."/>
            <person name="Toyoda A."/>
            <person name="Takaki Y."/>
            <person name="Nishi S."/>
            <person name="Hori S."/>
            <person name="Arai W."/>
            <person name="Tsubouchi T."/>
            <person name="Morono Y."/>
            <person name="Uchiyama I."/>
            <person name="Ito T."/>
            <person name="Fujiyama A."/>
            <person name="Inagaki F."/>
            <person name="Takami H."/>
        </authorList>
    </citation>
    <scope>NUCLEOTIDE SEQUENCE</scope>
    <source>
        <strain evidence="1">Expedition CK06-06</strain>
    </source>
</reference>
<evidence type="ECO:0000313" key="1">
    <source>
        <dbReference type="EMBL" id="GAH35306.1"/>
    </source>
</evidence>
<name>X1EPG8_9ZZZZ</name>
<feature type="non-terminal residue" evidence="1">
    <location>
        <position position="338"/>
    </location>
</feature>
<proteinExistence type="predicted"/>
<sequence length="338" mass="36897">FEFKSINDVVLKSDIIGFNLKNGVALCYVEVLGDPLRSMKPITDGEGTLIIAGKLQEKSNTTNRIPRKFKGAVNYRCTFPLIIVKDLPNQSPILFKSIENIQASSSFSESILADSDSNQYNRSYIHVSASHLETYGGRVDKVELSYQEQRSKTNEYKIISIFPLKTYNEPASASLKFTQIPSLDAQITLTSTDGTEKTYVASSSGNNIQGEIHPLSSSFVLFETGSSIVNSARNLHTAITSSNGHVNRVIGPSPVGSPILAYLKLTQDVVGEAGNTAISYNDIMTSSITGAPTTFIDGFGPTADNKTVFEYENETLGGFNPISFIEKLPMPRDIRRNG</sequence>
<organism evidence="1">
    <name type="scientific">marine sediment metagenome</name>
    <dbReference type="NCBI Taxonomy" id="412755"/>
    <lineage>
        <taxon>unclassified sequences</taxon>
        <taxon>metagenomes</taxon>
        <taxon>ecological metagenomes</taxon>
    </lineage>
</organism>
<comment type="caution">
    <text evidence="1">The sequence shown here is derived from an EMBL/GenBank/DDBJ whole genome shotgun (WGS) entry which is preliminary data.</text>
</comment>
<dbReference type="EMBL" id="BARU01009305">
    <property type="protein sequence ID" value="GAH35306.1"/>
    <property type="molecule type" value="Genomic_DNA"/>
</dbReference>
<dbReference type="AlphaFoldDB" id="X1EPG8"/>